<dbReference type="PANTHER" id="PTHR32176:SF99">
    <property type="entry name" value="PATATIN"/>
    <property type="match status" value="1"/>
</dbReference>
<dbReference type="PANTHER" id="PTHR32176">
    <property type="entry name" value="XYLOSE ISOMERASE"/>
    <property type="match status" value="1"/>
</dbReference>
<keyword evidence="1" id="KW-0442">Lipid degradation</keyword>
<evidence type="ECO:0000313" key="2">
    <source>
        <dbReference type="EMBL" id="KAF4380764.1"/>
    </source>
</evidence>
<evidence type="ECO:0000256" key="1">
    <source>
        <dbReference type="ARBA" id="ARBA00022963"/>
    </source>
</evidence>
<comment type="caution">
    <text evidence="2">The sequence shown here is derived from an EMBL/GenBank/DDBJ whole genome shotgun (WGS) entry which is preliminary data.</text>
</comment>
<name>A0A7J6GCV9_CANSA</name>
<dbReference type="GO" id="GO:0004620">
    <property type="term" value="F:phospholipase activity"/>
    <property type="evidence" value="ECO:0007669"/>
    <property type="project" value="TreeGrafter"/>
</dbReference>
<dbReference type="GO" id="GO:0016042">
    <property type="term" value="P:lipid catabolic process"/>
    <property type="evidence" value="ECO:0007669"/>
    <property type="project" value="UniProtKB-KW"/>
</dbReference>
<organism evidence="2 3">
    <name type="scientific">Cannabis sativa</name>
    <name type="common">Hemp</name>
    <name type="synonym">Marijuana</name>
    <dbReference type="NCBI Taxonomy" id="3483"/>
    <lineage>
        <taxon>Eukaryota</taxon>
        <taxon>Viridiplantae</taxon>
        <taxon>Streptophyta</taxon>
        <taxon>Embryophyta</taxon>
        <taxon>Tracheophyta</taxon>
        <taxon>Spermatophyta</taxon>
        <taxon>Magnoliopsida</taxon>
        <taxon>eudicotyledons</taxon>
        <taxon>Gunneridae</taxon>
        <taxon>Pentapetalae</taxon>
        <taxon>rosids</taxon>
        <taxon>fabids</taxon>
        <taxon>Rosales</taxon>
        <taxon>Cannabaceae</taxon>
        <taxon>Cannabis</taxon>
    </lineage>
</organism>
<reference evidence="2 3" key="1">
    <citation type="journal article" date="2020" name="bioRxiv">
        <title>Sequence and annotation of 42 cannabis genomes reveals extensive copy number variation in cannabinoid synthesis and pathogen resistance genes.</title>
        <authorList>
            <person name="Mckernan K.J."/>
            <person name="Helbert Y."/>
            <person name="Kane L.T."/>
            <person name="Ebling H."/>
            <person name="Zhang L."/>
            <person name="Liu B."/>
            <person name="Eaton Z."/>
            <person name="Mclaughlin S."/>
            <person name="Kingan S."/>
            <person name="Baybayan P."/>
            <person name="Concepcion G."/>
            <person name="Jordan M."/>
            <person name="Riva A."/>
            <person name="Barbazuk W."/>
            <person name="Harkins T."/>
        </authorList>
    </citation>
    <scope>NUCLEOTIDE SEQUENCE [LARGE SCALE GENOMIC DNA]</scope>
    <source>
        <strain evidence="3">cv. Jamaican Lion 4</strain>
        <tissue evidence="2">Leaf</tissue>
    </source>
</reference>
<proteinExistence type="predicted"/>
<protein>
    <submittedName>
        <fullName evidence="2">Uncharacterized protein</fullName>
    </submittedName>
</protein>
<dbReference type="GO" id="GO:0047372">
    <property type="term" value="F:monoacylglycerol lipase activity"/>
    <property type="evidence" value="ECO:0007669"/>
    <property type="project" value="TreeGrafter"/>
</dbReference>
<sequence>MFVVSLGTGAPKNEAKYNAAIASKWGAFQFHWMYNYGKTPLIDIYNDATCDIVDFNVSTIFNLLIISWKLSIKHPTRTSRIDRTTSDAKTTPYDLDDNLIGDEASIDISSEENMLRLVEVGKKLLEKPISRESSLIAPIGGSEFVASWSRIMGYSEWDFHHIRYLDP</sequence>
<gene>
    <name evidence="2" type="ORF">F8388_017118</name>
</gene>
<accession>A0A7J6GCV9</accession>
<dbReference type="Gene3D" id="3.40.1090.10">
    <property type="entry name" value="Cytosolic phospholipase A2 catalytic domain"/>
    <property type="match status" value="1"/>
</dbReference>
<evidence type="ECO:0000313" key="3">
    <source>
        <dbReference type="Proteomes" id="UP000525078"/>
    </source>
</evidence>
<keyword evidence="1" id="KW-0443">Lipid metabolism</keyword>
<dbReference type="AlphaFoldDB" id="A0A7J6GCV9"/>
<dbReference type="Proteomes" id="UP000525078">
    <property type="component" value="Unassembled WGS sequence"/>
</dbReference>
<dbReference type="EMBL" id="JAATIP010000064">
    <property type="protein sequence ID" value="KAF4380764.1"/>
    <property type="molecule type" value="Genomic_DNA"/>
</dbReference>